<feature type="region of interest" description="Disordered" evidence="1">
    <location>
        <begin position="60"/>
        <end position="82"/>
    </location>
</feature>
<organism evidence="2 3">
    <name type="scientific">Trifolium medium</name>
    <dbReference type="NCBI Taxonomy" id="97028"/>
    <lineage>
        <taxon>Eukaryota</taxon>
        <taxon>Viridiplantae</taxon>
        <taxon>Streptophyta</taxon>
        <taxon>Embryophyta</taxon>
        <taxon>Tracheophyta</taxon>
        <taxon>Spermatophyta</taxon>
        <taxon>Magnoliopsida</taxon>
        <taxon>eudicotyledons</taxon>
        <taxon>Gunneridae</taxon>
        <taxon>Pentapetalae</taxon>
        <taxon>rosids</taxon>
        <taxon>fabids</taxon>
        <taxon>Fabales</taxon>
        <taxon>Fabaceae</taxon>
        <taxon>Papilionoideae</taxon>
        <taxon>50 kb inversion clade</taxon>
        <taxon>NPAAA clade</taxon>
        <taxon>Hologalegina</taxon>
        <taxon>IRL clade</taxon>
        <taxon>Trifolieae</taxon>
        <taxon>Trifolium</taxon>
    </lineage>
</organism>
<dbReference type="EMBL" id="LXQA010193488">
    <property type="protein sequence ID" value="MCI32210.1"/>
    <property type="molecule type" value="Genomic_DNA"/>
</dbReference>
<accession>A0A392R8V3</accession>
<evidence type="ECO:0000313" key="3">
    <source>
        <dbReference type="Proteomes" id="UP000265520"/>
    </source>
</evidence>
<sequence length="82" mass="9779">AMILVGINPPSWRRETTTTIENFTTMKENLVLLEEVREATHIREFTVKQRPNRRYDTRVIPRGLKEGDRGLRRPMERTKEEN</sequence>
<protein>
    <recommendedName>
        <fullName evidence="4">Gag-pol polyprotein</fullName>
    </recommendedName>
</protein>
<dbReference type="AlphaFoldDB" id="A0A392R8V3"/>
<proteinExistence type="predicted"/>
<reference evidence="2 3" key="1">
    <citation type="journal article" date="2018" name="Front. Plant Sci.">
        <title>Red Clover (Trifolium pratense) and Zigzag Clover (T. medium) - A Picture of Genomic Similarities and Differences.</title>
        <authorList>
            <person name="Dluhosova J."/>
            <person name="Istvanek J."/>
            <person name="Nedelnik J."/>
            <person name="Repkova J."/>
        </authorList>
    </citation>
    <scope>NUCLEOTIDE SEQUENCE [LARGE SCALE GENOMIC DNA]</scope>
    <source>
        <strain evidence="3">cv. 10/8</strain>
        <tissue evidence="2">Leaf</tissue>
    </source>
</reference>
<name>A0A392R8V3_9FABA</name>
<dbReference type="Proteomes" id="UP000265520">
    <property type="component" value="Unassembled WGS sequence"/>
</dbReference>
<evidence type="ECO:0008006" key="4">
    <source>
        <dbReference type="Google" id="ProtNLM"/>
    </source>
</evidence>
<evidence type="ECO:0000256" key="1">
    <source>
        <dbReference type="SAM" id="MobiDB-lite"/>
    </source>
</evidence>
<comment type="caution">
    <text evidence="2">The sequence shown here is derived from an EMBL/GenBank/DDBJ whole genome shotgun (WGS) entry which is preliminary data.</text>
</comment>
<keyword evidence="3" id="KW-1185">Reference proteome</keyword>
<feature type="non-terminal residue" evidence="2">
    <location>
        <position position="1"/>
    </location>
</feature>
<evidence type="ECO:0000313" key="2">
    <source>
        <dbReference type="EMBL" id="MCI32210.1"/>
    </source>
</evidence>